<organism evidence="1 2">
    <name type="scientific">Brevibacterium samyangense</name>
    <dbReference type="NCBI Taxonomy" id="366888"/>
    <lineage>
        <taxon>Bacteria</taxon>
        <taxon>Bacillati</taxon>
        <taxon>Actinomycetota</taxon>
        <taxon>Actinomycetes</taxon>
        <taxon>Micrococcales</taxon>
        <taxon>Brevibacteriaceae</taxon>
        <taxon>Brevibacterium</taxon>
    </lineage>
</organism>
<dbReference type="NCBIfam" id="TIGR02122">
    <property type="entry name" value="TRAP_TAXI"/>
    <property type="match status" value="1"/>
</dbReference>
<dbReference type="PANTHER" id="PTHR42941">
    <property type="entry name" value="SLL1037 PROTEIN"/>
    <property type="match status" value="1"/>
</dbReference>
<protein>
    <submittedName>
        <fullName evidence="1">TAXI family TRAP transporter solute-binding subunit</fullName>
    </submittedName>
</protein>
<dbReference type="PANTHER" id="PTHR42941:SF1">
    <property type="entry name" value="SLL1037 PROTEIN"/>
    <property type="match status" value="1"/>
</dbReference>
<dbReference type="EMBL" id="BAAANO010000009">
    <property type="protein sequence ID" value="GAA2003434.1"/>
    <property type="molecule type" value="Genomic_DNA"/>
</dbReference>
<proteinExistence type="predicted"/>
<dbReference type="Pfam" id="PF16868">
    <property type="entry name" value="NMT1_3"/>
    <property type="match status" value="1"/>
</dbReference>
<evidence type="ECO:0000313" key="2">
    <source>
        <dbReference type="Proteomes" id="UP001500755"/>
    </source>
</evidence>
<dbReference type="SUPFAM" id="SSF53850">
    <property type="entry name" value="Periplasmic binding protein-like II"/>
    <property type="match status" value="1"/>
</dbReference>
<dbReference type="Gene3D" id="3.40.190.10">
    <property type="entry name" value="Periplasmic binding protein-like II"/>
    <property type="match status" value="2"/>
</dbReference>
<dbReference type="RefSeq" id="WP_344307653.1">
    <property type="nucleotide sequence ID" value="NZ_BAAANO010000009.1"/>
</dbReference>
<sequence length="405" mass="44086">MNPVLPQSSSPASARARALARRGAGVLAGAVLTSVVLSGCGTISTGGEPSLTAPAGVLESGLPRTQVWSGYGVGTSNYSEQAAVAESLINDFGSQVRILGSDTGMGRLTPLRVGQAQIARLSDEAFYAFEGKYEFLSEDWGPQDLRSVWTPPTTVTVGVRDGEGIETLQDLKGKKVPYFVGNPSSQEKIQGVLAYAGLSENDVTMVPAQYGTQPQMLKDGAIDMVFFGIESSAIIEVATTTPFTWLDFGDGPAAEDRFQERAPSVQMLPYTSSVGMGDAKELHGPTYSILMTTYAQYSTEEVYAMVKAFHEAYPSYENATSTTDLWNFETIDWMPVVIPHHDGLVQYLEEQGVWTPAMEERNQALIARGETLREGWESFKEDVPQEQWASEWEKWKAENAPLPPL</sequence>
<reference evidence="1 2" key="1">
    <citation type="journal article" date="2019" name="Int. J. Syst. Evol. Microbiol.">
        <title>The Global Catalogue of Microorganisms (GCM) 10K type strain sequencing project: providing services to taxonomists for standard genome sequencing and annotation.</title>
        <authorList>
            <consortium name="The Broad Institute Genomics Platform"/>
            <consortium name="The Broad Institute Genome Sequencing Center for Infectious Disease"/>
            <person name="Wu L."/>
            <person name="Ma J."/>
        </authorList>
    </citation>
    <scope>NUCLEOTIDE SEQUENCE [LARGE SCALE GENOMIC DNA]</scope>
    <source>
        <strain evidence="1 2">JCM 14546</strain>
    </source>
</reference>
<name>A0ABN2TAL8_9MICO</name>
<dbReference type="InterPro" id="IPR011852">
    <property type="entry name" value="TRAP_TAXI"/>
</dbReference>
<comment type="caution">
    <text evidence="1">The sequence shown here is derived from an EMBL/GenBank/DDBJ whole genome shotgun (WGS) entry which is preliminary data.</text>
</comment>
<accession>A0ABN2TAL8</accession>
<gene>
    <name evidence="1" type="ORF">GCM10009755_10580</name>
</gene>
<dbReference type="Proteomes" id="UP001500755">
    <property type="component" value="Unassembled WGS sequence"/>
</dbReference>
<keyword evidence="2" id="KW-1185">Reference proteome</keyword>
<evidence type="ECO:0000313" key="1">
    <source>
        <dbReference type="EMBL" id="GAA2003434.1"/>
    </source>
</evidence>